<feature type="transmembrane region" description="Helical" evidence="2">
    <location>
        <begin position="355"/>
        <end position="381"/>
    </location>
</feature>
<feature type="transmembrane region" description="Helical" evidence="2">
    <location>
        <begin position="196"/>
        <end position="215"/>
    </location>
</feature>
<dbReference type="Pfam" id="PF20153">
    <property type="entry name" value="DUF6535"/>
    <property type="match status" value="1"/>
</dbReference>
<comment type="caution">
    <text evidence="4">The sequence shown here is derived from an EMBL/GenBank/DDBJ whole genome shotgun (WGS) entry which is preliminary data.</text>
</comment>
<dbReference type="Proteomes" id="UP001150217">
    <property type="component" value="Unassembled WGS sequence"/>
</dbReference>
<keyword evidence="2" id="KW-0472">Membrane</keyword>
<accession>A0ABQ8VYI3</accession>
<feature type="transmembrane region" description="Helical" evidence="2">
    <location>
        <begin position="393"/>
        <end position="412"/>
    </location>
</feature>
<evidence type="ECO:0000256" key="1">
    <source>
        <dbReference type="SAM" id="MobiDB-lite"/>
    </source>
</evidence>
<proteinExistence type="predicted"/>
<keyword evidence="5" id="KW-1185">Reference proteome</keyword>
<feature type="transmembrane region" description="Helical" evidence="2">
    <location>
        <begin position="266"/>
        <end position="288"/>
    </location>
</feature>
<protein>
    <recommendedName>
        <fullName evidence="3">DUF6535 domain-containing protein</fullName>
    </recommendedName>
</protein>
<reference evidence="4" key="1">
    <citation type="submission" date="2022-08" db="EMBL/GenBank/DDBJ databases">
        <title>A Global Phylogenomic Analysis of the Shiitake Genus Lentinula.</title>
        <authorList>
            <consortium name="DOE Joint Genome Institute"/>
            <person name="Sierra-Patev S."/>
            <person name="Min B."/>
            <person name="Naranjo-Ortiz M."/>
            <person name="Looney B."/>
            <person name="Konkel Z."/>
            <person name="Slot J.C."/>
            <person name="Sakamoto Y."/>
            <person name="Steenwyk J.L."/>
            <person name="Rokas A."/>
            <person name="Carro J."/>
            <person name="Camarero S."/>
            <person name="Ferreira P."/>
            <person name="Molpeceres G."/>
            <person name="Ruiz-Duenas F.J."/>
            <person name="Serrano A."/>
            <person name="Henrissat B."/>
            <person name="Drula E."/>
            <person name="Hughes K.W."/>
            <person name="Mata J.L."/>
            <person name="Ishikawa N.K."/>
            <person name="Vargas-Isla R."/>
            <person name="Ushijima S."/>
            <person name="Smith C.A."/>
            <person name="Ahrendt S."/>
            <person name="Andreopoulos W."/>
            <person name="He G."/>
            <person name="Labutti K."/>
            <person name="Lipzen A."/>
            <person name="Ng V."/>
            <person name="Riley R."/>
            <person name="Sandor L."/>
            <person name="Barry K."/>
            <person name="Martinez A.T."/>
            <person name="Xiao Y."/>
            <person name="Gibbons J.G."/>
            <person name="Terashima K."/>
            <person name="Grigoriev I.V."/>
            <person name="Hibbett D.S."/>
        </authorList>
    </citation>
    <scope>NUCLEOTIDE SEQUENCE</scope>
    <source>
        <strain evidence="4">RHP3577 ss4</strain>
    </source>
</reference>
<keyword evidence="2" id="KW-0812">Transmembrane</keyword>
<feature type="transmembrane region" description="Helical" evidence="2">
    <location>
        <begin position="321"/>
        <end position="349"/>
    </location>
</feature>
<feature type="domain" description="DUF6535" evidence="3">
    <location>
        <begin position="174"/>
        <end position="350"/>
    </location>
</feature>
<evidence type="ECO:0000313" key="5">
    <source>
        <dbReference type="Proteomes" id="UP001150217"/>
    </source>
</evidence>
<organism evidence="4 5">
    <name type="scientific">Lentinula lateritia</name>
    <dbReference type="NCBI Taxonomy" id="40482"/>
    <lineage>
        <taxon>Eukaryota</taxon>
        <taxon>Fungi</taxon>
        <taxon>Dikarya</taxon>
        <taxon>Basidiomycota</taxon>
        <taxon>Agaricomycotina</taxon>
        <taxon>Agaricomycetes</taxon>
        <taxon>Agaricomycetidae</taxon>
        <taxon>Agaricales</taxon>
        <taxon>Marasmiineae</taxon>
        <taxon>Omphalotaceae</taxon>
        <taxon>Lentinula</taxon>
    </lineage>
</organism>
<evidence type="ECO:0000256" key="2">
    <source>
        <dbReference type="SAM" id="Phobius"/>
    </source>
</evidence>
<name>A0ABQ8VYI3_9AGAR</name>
<gene>
    <name evidence="4" type="ORF">C8R41DRAFT_862604</name>
</gene>
<dbReference type="EMBL" id="JANVFT010000002">
    <property type="protein sequence ID" value="KAJ4501433.1"/>
    <property type="molecule type" value="Genomic_DNA"/>
</dbReference>
<keyword evidence="2" id="KW-1133">Transmembrane helix</keyword>
<feature type="region of interest" description="Disordered" evidence="1">
    <location>
        <begin position="18"/>
        <end position="53"/>
    </location>
</feature>
<dbReference type="InterPro" id="IPR045338">
    <property type="entry name" value="DUF6535"/>
</dbReference>
<evidence type="ECO:0000313" key="4">
    <source>
        <dbReference type="EMBL" id="KAJ4501433.1"/>
    </source>
</evidence>
<sequence length="675" mass="77114">MPGNPDSAVQEMLEIMRDIRDMMHSRKSSIPAGPPVADEDGAPSPHSGTEEERITKFFCFHQGDDLPGRDTTAIFNSSENPEEPTCPSSSEHRRAQIISPNPPVEIPGEQSPNTQFTANLSTNSNSPLKHRWFGLKQEKERKVQTHPTAANYDYRVKYPKDPRYHELDEEARVWWVYLDEASDFDNDMVGELGDSLDILLVFAGLFSAVLTTFVAQTSQTLSQDYTQLSSSYLEEVTALLRANGNETTLAGIPLTNTAFAPATTDIWLNGLWFISLTLSLSVALFAVLSKQWLRQYMSIITGTPLERVFIRQFRFDGLKKWHVQAIIGVLPVLLHISLVLFLVGLVIFLVPLNTVMAYIVGVITAIVIILYMAASCIPLFIVQCSYRTTFTDILYYIYQLILGVNRWIFYPFRDYLFRFRKDRFPRERAPTRKKPIVVLKEVERSAACTGNPTRNEPMKLKSLRWLGESTTSPSAKVIIRHSLGAFTQKTSDGNDLYTFDALLILYGYRSMLDLIIQCMDLFQEVNVQDNDQLDYLEGQVRACILYPNCRLNFYQMKLDPKIPIPDITVALTLLSVGVIEVPISYDGKTIMLQRDDVLPWILEIYRQSNYDRESELQLPALVWNSLFEWYRDKVGMKVAMQTLHGYLGAHKEYTSQSFLKATEYLSDAIYFRYID</sequence>
<evidence type="ECO:0000259" key="3">
    <source>
        <dbReference type="Pfam" id="PF20153"/>
    </source>
</evidence>